<evidence type="ECO:0000313" key="9">
    <source>
        <dbReference type="EMBL" id="EJT50065.1"/>
    </source>
</evidence>
<proteinExistence type="inferred from homology"/>
<keyword evidence="6" id="KW-0539">Nucleus</keyword>
<feature type="region of interest" description="Disordered" evidence="8">
    <location>
        <begin position="234"/>
        <end position="306"/>
    </location>
</feature>
<dbReference type="PANTHER" id="PTHR13104">
    <property type="entry name" value="MED-6-RELATED"/>
    <property type="match status" value="1"/>
</dbReference>
<feature type="compositionally biased region" description="Basic and acidic residues" evidence="8">
    <location>
        <begin position="255"/>
        <end position="266"/>
    </location>
</feature>
<comment type="similarity">
    <text evidence="2">Belongs to the Mediator complex subunit 6 family.</text>
</comment>
<feature type="compositionally biased region" description="Basic and acidic residues" evidence="8">
    <location>
        <begin position="281"/>
        <end position="290"/>
    </location>
</feature>
<evidence type="ECO:0000256" key="3">
    <source>
        <dbReference type="ARBA" id="ARBA00020634"/>
    </source>
</evidence>
<organism evidence="9 10">
    <name type="scientific">Trichosporon asahii var. asahii (strain ATCC 90039 / CBS 2479 / JCM 2466 / KCTC 7840 / NBRC 103889/ NCYC 2677 / UAMH 7654)</name>
    <name type="common">Yeast</name>
    <dbReference type="NCBI Taxonomy" id="1186058"/>
    <lineage>
        <taxon>Eukaryota</taxon>
        <taxon>Fungi</taxon>
        <taxon>Dikarya</taxon>
        <taxon>Basidiomycota</taxon>
        <taxon>Agaricomycotina</taxon>
        <taxon>Tremellomycetes</taxon>
        <taxon>Trichosporonales</taxon>
        <taxon>Trichosporonaceae</taxon>
        <taxon>Trichosporon</taxon>
    </lineage>
</organism>
<comment type="caution">
    <text evidence="9">The sequence shown here is derived from an EMBL/GenBank/DDBJ whole genome shotgun (WGS) entry which is preliminary data.</text>
</comment>
<dbReference type="Pfam" id="PF04934">
    <property type="entry name" value="Med6"/>
    <property type="match status" value="1"/>
</dbReference>
<sequence>MKEGCENVRERRGGDAACVRKPSGITQCVATEQPQASGFDLSWYFVGPTLPELAVQALHKLYGVGGCNPVAMEDATDDTSGGRPTIVNITTSSAASMEEQDQNLAHIHWSWPEAIAANPARSLATPDLAMDYFAHSPFFDTQSNNSVLRTQRRVENPTELVAFRSGFEYIVAHSLPPNLFVIHRRNVLPDGGRGPATAAYFILHDKVYQSPSLYDAVSTRLRNATHLLESTFDSLEKNRPSSNPRAAGVWISKPLEVKETDSRDTRSASATGSGTPGAAAGEKDKDKETADPSLNGQKKEQKGPDWHLWHALNMTTAAMEDLDRMAASDPPQFDSAAEAKALDASAAALVRLQQQAPTSGQSQAPMPQPQIQINTNVANAQSPMGMSAASPFPSAMAGLAGTPGAASSPLRFRMAADSPAP</sequence>
<evidence type="ECO:0000256" key="4">
    <source>
        <dbReference type="ARBA" id="ARBA00023015"/>
    </source>
</evidence>
<evidence type="ECO:0000256" key="7">
    <source>
        <dbReference type="ARBA" id="ARBA00031259"/>
    </source>
</evidence>
<dbReference type="Gene3D" id="3.10.450.580">
    <property type="entry name" value="Mediator complex, subunit Med6"/>
    <property type="match status" value="1"/>
</dbReference>
<comment type="subcellular location">
    <subcellularLocation>
        <location evidence="1">Nucleus</location>
    </subcellularLocation>
</comment>
<evidence type="ECO:0000313" key="10">
    <source>
        <dbReference type="Proteomes" id="UP000002748"/>
    </source>
</evidence>
<dbReference type="HOGENOM" id="CLU_053912_0_0_1"/>
<reference evidence="9 10" key="1">
    <citation type="journal article" date="2012" name="Eukaryot. Cell">
        <title>Draft genome sequence of CBS 2479, the standard type strain of Trichosporon asahii.</title>
        <authorList>
            <person name="Yang R.Y."/>
            <person name="Li H.T."/>
            <person name="Zhu H."/>
            <person name="Zhou G.P."/>
            <person name="Wang M."/>
            <person name="Wang L."/>
        </authorList>
    </citation>
    <scope>NUCLEOTIDE SEQUENCE [LARGE SCALE GENOMIC DNA]</scope>
    <source>
        <strain evidence="10">ATCC 90039 / CBS 2479 / JCM 2466 / KCTC 7840 / NCYC 2677 / UAMH 7654</strain>
    </source>
</reference>
<dbReference type="GO" id="GO:0003712">
    <property type="term" value="F:transcription coregulator activity"/>
    <property type="evidence" value="ECO:0007669"/>
    <property type="project" value="InterPro"/>
</dbReference>
<dbReference type="RefSeq" id="XP_014181156.1">
    <property type="nucleotide sequence ID" value="XM_014325681.1"/>
</dbReference>
<protein>
    <recommendedName>
        <fullName evidence="3">Mediator of RNA polymerase II transcription subunit 6</fullName>
    </recommendedName>
    <alternativeName>
        <fullName evidence="7">Mediator complex subunit 6</fullName>
    </alternativeName>
</protein>
<dbReference type="AlphaFoldDB" id="J4UFD7"/>
<dbReference type="OrthoDB" id="344220at2759"/>
<dbReference type="GeneID" id="25984234"/>
<gene>
    <name evidence="9" type="ORF">A1Q1_00720</name>
</gene>
<evidence type="ECO:0000256" key="8">
    <source>
        <dbReference type="SAM" id="MobiDB-lite"/>
    </source>
</evidence>
<dbReference type="KEGG" id="tasa:A1Q1_00720"/>
<name>J4UFD7_TRIAS</name>
<evidence type="ECO:0000256" key="6">
    <source>
        <dbReference type="ARBA" id="ARBA00023242"/>
    </source>
</evidence>
<dbReference type="Proteomes" id="UP000002748">
    <property type="component" value="Unassembled WGS sequence"/>
</dbReference>
<keyword evidence="5" id="KW-0804">Transcription</keyword>
<dbReference type="GO" id="GO:0016592">
    <property type="term" value="C:mediator complex"/>
    <property type="evidence" value="ECO:0007669"/>
    <property type="project" value="InterPro"/>
</dbReference>
<keyword evidence="4" id="KW-0805">Transcription regulation</keyword>
<feature type="compositionally biased region" description="Basic and acidic residues" evidence="8">
    <location>
        <begin position="297"/>
        <end position="306"/>
    </location>
</feature>
<evidence type="ECO:0000256" key="2">
    <source>
        <dbReference type="ARBA" id="ARBA00007526"/>
    </source>
</evidence>
<feature type="compositionally biased region" description="Low complexity" evidence="8">
    <location>
        <begin position="267"/>
        <end position="280"/>
    </location>
</feature>
<accession>J4UFD7</accession>
<dbReference type="EMBL" id="ALBS01000136">
    <property type="protein sequence ID" value="EJT50065.1"/>
    <property type="molecule type" value="Genomic_DNA"/>
</dbReference>
<dbReference type="GO" id="GO:0006357">
    <property type="term" value="P:regulation of transcription by RNA polymerase II"/>
    <property type="evidence" value="ECO:0007669"/>
    <property type="project" value="InterPro"/>
</dbReference>
<feature type="region of interest" description="Disordered" evidence="8">
    <location>
        <begin position="394"/>
        <end position="421"/>
    </location>
</feature>
<dbReference type="InterPro" id="IPR038566">
    <property type="entry name" value="Mediator_Med6_sf"/>
</dbReference>
<dbReference type="InterPro" id="IPR007018">
    <property type="entry name" value="Mediator_Med6"/>
</dbReference>
<dbReference type="VEuPathDB" id="FungiDB:A1Q1_00720"/>
<evidence type="ECO:0000256" key="1">
    <source>
        <dbReference type="ARBA" id="ARBA00004123"/>
    </source>
</evidence>
<evidence type="ECO:0000256" key="5">
    <source>
        <dbReference type="ARBA" id="ARBA00023163"/>
    </source>
</evidence>